<feature type="transmembrane region" description="Helical" evidence="1">
    <location>
        <begin position="248"/>
        <end position="270"/>
    </location>
</feature>
<dbReference type="AlphaFoldDB" id="A0A3P3QSH6"/>
<reference evidence="2 3" key="1">
    <citation type="submission" date="2018-11" db="EMBL/GenBank/DDBJ databases">
        <title>Genome sequencing of Lachnoanaerobaculum sp. KCOM 2030 (= ChDC B114).</title>
        <authorList>
            <person name="Kook J.-K."/>
            <person name="Park S.-N."/>
            <person name="Lim Y.K."/>
        </authorList>
    </citation>
    <scope>NUCLEOTIDE SEQUENCE [LARGE SCALE GENOMIC DNA]</scope>
    <source>
        <strain evidence="2 3">KCOM 2030</strain>
    </source>
</reference>
<feature type="transmembrane region" description="Helical" evidence="1">
    <location>
        <begin position="197"/>
        <end position="215"/>
    </location>
</feature>
<evidence type="ECO:0000256" key="1">
    <source>
        <dbReference type="SAM" id="Phobius"/>
    </source>
</evidence>
<evidence type="ECO:0000313" key="2">
    <source>
        <dbReference type="EMBL" id="RRJ24177.1"/>
    </source>
</evidence>
<organism evidence="2 3">
    <name type="scientific">Lachnoanaerobaculum gingivalis</name>
    <dbReference type="NCBI Taxonomy" id="2490855"/>
    <lineage>
        <taxon>Bacteria</taxon>
        <taxon>Bacillati</taxon>
        <taxon>Bacillota</taxon>
        <taxon>Clostridia</taxon>
        <taxon>Lachnospirales</taxon>
        <taxon>Lachnospiraceae</taxon>
        <taxon>Lachnoanaerobaculum</taxon>
    </lineage>
</organism>
<keyword evidence="1" id="KW-0812">Transmembrane</keyword>
<keyword evidence="1" id="KW-1133">Transmembrane helix</keyword>
<feature type="transmembrane region" description="Helical" evidence="1">
    <location>
        <begin position="20"/>
        <end position="43"/>
    </location>
</feature>
<gene>
    <name evidence="2" type="ORF">EHV10_14215</name>
</gene>
<comment type="caution">
    <text evidence="2">The sequence shown here is derived from an EMBL/GenBank/DDBJ whole genome shotgun (WGS) entry which is preliminary data.</text>
</comment>
<feature type="transmembrane region" description="Helical" evidence="1">
    <location>
        <begin position="55"/>
        <end position="78"/>
    </location>
</feature>
<accession>A0A3P3QSH6</accession>
<keyword evidence="1" id="KW-0472">Membrane</keyword>
<sequence>MFIEMIKSEFKQLMGVFKLTLLSIAIVTGIIFLVVHFIFLILGVESVGTIVLWHLLYAIANMFLQLLYPFLSIILYVFGGDVFYRNIYSVDTLSANKLILSKFIPMVIFQITVRVALFISTERVLGGFYSLRYGYGYGISFADLVAFSEFAFIDVSNDCSTIGRFGFEIFTAKILGIFATTLLLWLCVSIGKSIKKIGGVITIVLFTAIFVLFFGDEIIEPIIMNIIRSYPKEALETGLNEIHCHVRAIASILKNTVLIIIYYILSYIIVKIGLKRNKEQGKPAKELM</sequence>
<feature type="transmembrane region" description="Helical" evidence="1">
    <location>
        <begin position="165"/>
        <end position="185"/>
    </location>
</feature>
<protein>
    <submittedName>
        <fullName evidence="2">Uncharacterized protein</fullName>
    </submittedName>
</protein>
<proteinExistence type="predicted"/>
<dbReference type="EMBL" id="RRCO01000009">
    <property type="protein sequence ID" value="RRJ24177.1"/>
    <property type="molecule type" value="Genomic_DNA"/>
</dbReference>
<name>A0A3P3QSH6_9FIRM</name>
<dbReference type="RefSeq" id="WP_128675217.1">
    <property type="nucleotide sequence ID" value="NZ_RRCO01000009.1"/>
</dbReference>
<keyword evidence="3" id="KW-1185">Reference proteome</keyword>
<feature type="transmembrane region" description="Helical" evidence="1">
    <location>
        <begin position="133"/>
        <end position="153"/>
    </location>
</feature>
<dbReference type="Proteomes" id="UP000272490">
    <property type="component" value="Unassembled WGS sequence"/>
</dbReference>
<dbReference type="OrthoDB" id="2042462at2"/>
<evidence type="ECO:0000313" key="3">
    <source>
        <dbReference type="Proteomes" id="UP000272490"/>
    </source>
</evidence>